<dbReference type="NCBIfam" id="TIGR00100">
    <property type="entry name" value="hypA"/>
    <property type="match status" value="1"/>
</dbReference>
<keyword evidence="1 4" id="KW-0533">Nickel</keyword>
<feature type="binding site" evidence="4">
    <location>
        <position position="89"/>
    </location>
    <ligand>
        <name>Zn(2+)</name>
        <dbReference type="ChEBI" id="CHEBI:29105"/>
    </ligand>
</feature>
<accession>A0A5S4ZR59</accession>
<feature type="binding site" evidence="4">
    <location>
        <position position="73"/>
    </location>
    <ligand>
        <name>Zn(2+)</name>
        <dbReference type="ChEBI" id="CHEBI:29105"/>
    </ligand>
</feature>
<evidence type="ECO:0000256" key="4">
    <source>
        <dbReference type="HAMAP-Rule" id="MF_00213"/>
    </source>
</evidence>
<keyword evidence="6" id="KW-1185">Reference proteome</keyword>
<sequence>MHELSLIHALIDTVVQSARENGITKVTKVKLVVGESHGALPDALQFAFDILTVDTVCAGAELAIEKNALLLKCRECAREFHPEGYLFCCPGCGVSNAALVKGNELYVEYFEGE</sequence>
<evidence type="ECO:0000313" key="5">
    <source>
        <dbReference type="EMBL" id="TYO95402.1"/>
    </source>
</evidence>
<dbReference type="PANTHER" id="PTHR34535">
    <property type="entry name" value="HYDROGENASE MATURATION FACTOR HYPA"/>
    <property type="match status" value="1"/>
</dbReference>
<organism evidence="5 6">
    <name type="scientific">Desulfallas thermosapovorans DSM 6562</name>
    <dbReference type="NCBI Taxonomy" id="1121431"/>
    <lineage>
        <taxon>Bacteria</taxon>
        <taxon>Bacillati</taxon>
        <taxon>Bacillota</taxon>
        <taxon>Clostridia</taxon>
        <taxon>Eubacteriales</taxon>
        <taxon>Desulfallaceae</taxon>
        <taxon>Desulfallas</taxon>
    </lineage>
</organism>
<dbReference type="Gene3D" id="3.30.2320.80">
    <property type="match status" value="1"/>
</dbReference>
<keyword evidence="2 4" id="KW-0479">Metal-binding</keyword>
<evidence type="ECO:0000256" key="3">
    <source>
        <dbReference type="ARBA" id="ARBA00022833"/>
    </source>
</evidence>
<dbReference type="EMBL" id="VNHM01000008">
    <property type="protein sequence ID" value="TYO95402.1"/>
    <property type="molecule type" value="Genomic_DNA"/>
</dbReference>
<dbReference type="PANTHER" id="PTHR34535:SF3">
    <property type="entry name" value="HYDROGENASE MATURATION FACTOR HYPA"/>
    <property type="match status" value="1"/>
</dbReference>
<evidence type="ECO:0000313" key="6">
    <source>
        <dbReference type="Proteomes" id="UP000323166"/>
    </source>
</evidence>
<protein>
    <recommendedName>
        <fullName evidence="4">Hydrogenase maturation factor HypA</fullName>
    </recommendedName>
</protein>
<dbReference type="GO" id="GO:0051604">
    <property type="term" value="P:protein maturation"/>
    <property type="evidence" value="ECO:0007669"/>
    <property type="project" value="InterPro"/>
</dbReference>
<comment type="function">
    <text evidence="4">Involved in the maturation of [NiFe] hydrogenases. Required for nickel insertion into the metal center of the hydrogenase.</text>
</comment>
<feature type="binding site" evidence="4">
    <location>
        <position position="76"/>
    </location>
    <ligand>
        <name>Zn(2+)</name>
        <dbReference type="ChEBI" id="CHEBI:29105"/>
    </ligand>
</feature>
<dbReference type="Pfam" id="PF01155">
    <property type="entry name" value="HypA"/>
    <property type="match status" value="1"/>
</dbReference>
<evidence type="ECO:0000256" key="2">
    <source>
        <dbReference type="ARBA" id="ARBA00022723"/>
    </source>
</evidence>
<feature type="binding site" evidence="4">
    <location>
        <position position="92"/>
    </location>
    <ligand>
        <name>Zn(2+)</name>
        <dbReference type="ChEBI" id="CHEBI:29105"/>
    </ligand>
</feature>
<dbReference type="RefSeq" id="WP_166511745.1">
    <property type="nucleotide sequence ID" value="NZ_VNHM01000008.1"/>
</dbReference>
<comment type="caution">
    <text evidence="5">The sequence shown here is derived from an EMBL/GenBank/DDBJ whole genome shotgun (WGS) entry which is preliminary data.</text>
</comment>
<dbReference type="PIRSF" id="PIRSF004761">
    <property type="entry name" value="Hydrgn_mat_HypA"/>
    <property type="match status" value="1"/>
</dbReference>
<dbReference type="InterPro" id="IPR000688">
    <property type="entry name" value="HypA/HybF"/>
</dbReference>
<reference evidence="5 6" key="1">
    <citation type="submission" date="2019-07" db="EMBL/GenBank/DDBJ databases">
        <title>Genomic Encyclopedia of Type Strains, Phase I: the one thousand microbial genomes (KMG-I) project.</title>
        <authorList>
            <person name="Kyrpides N."/>
        </authorList>
    </citation>
    <scope>NUCLEOTIDE SEQUENCE [LARGE SCALE GENOMIC DNA]</scope>
    <source>
        <strain evidence="5 6">DSM 6562</strain>
    </source>
</reference>
<keyword evidence="3 4" id="KW-0862">Zinc</keyword>
<name>A0A5S4ZR59_9FIRM</name>
<proteinExistence type="inferred from homology"/>
<dbReference type="AlphaFoldDB" id="A0A5S4ZR59"/>
<dbReference type="GO" id="GO:0016151">
    <property type="term" value="F:nickel cation binding"/>
    <property type="evidence" value="ECO:0007669"/>
    <property type="project" value="UniProtKB-UniRule"/>
</dbReference>
<gene>
    <name evidence="4" type="primary">hypA</name>
    <name evidence="5" type="ORF">LX24_01753</name>
</gene>
<dbReference type="HAMAP" id="MF_00213">
    <property type="entry name" value="HypA_HybF"/>
    <property type="match status" value="1"/>
</dbReference>
<dbReference type="Proteomes" id="UP000323166">
    <property type="component" value="Unassembled WGS sequence"/>
</dbReference>
<dbReference type="GO" id="GO:0008270">
    <property type="term" value="F:zinc ion binding"/>
    <property type="evidence" value="ECO:0007669"/>
    <property type="project" value="UniProtKB-UniRule"/>
</dbReference>
<comment type="similarity">
    <text evidence="4">Belongs to the HypA/HybF family.</text>
</comment>
<feature type="binding site" evidence="4">
    <location>
        <position position="2"/>
    </location>
    <ligand>
        <name>Ni(2+)</name>
        <dbReference type="ChEBI" id="CHEBI:49786"/>
    </ligand>
</feature>
<evidence type="ECO:0000256" key="1">
    <source>
        <dbReference type="ARBA" id="ARBA00022596"/>
    </source>
</evidence>